<dbReference type="GO" id="GO:0030466">
    <property type="term" value="P:silent mating-type cassette heterochromatin formation"/>
    <property type="evidence" value="ECO:0007669"/>
    <property type="project" value="TreeGrafter"/>
</dbReference>
<dbReference type="GO" id="GO:0006357">
    <property type="term" value="P:regulation of transcription by RNA polymerase II"/>
    <property type="evidence" value="ECO:0007669"/>
    <property type="project" value="TreeGrafter"/>
</dbReference>
<feature type="compositionally biased region" description="Low complexity" evidence="1">
    <location>
        <begin position="548"/>
        <end position="562"/>
    </location>
</feature>
<feature type="compositionally biased region" description="Polar residues" evidence="1">
    <location>
        <begin position="590"/>
        <end position="599"/>
    </location>
</feature>
<dbReference type="EMBL" id="CCBQ010000021">
    <property type="protein sequence ID" value="CDO93254.1"/>
    <property type="molecule type" value="Genomic_DNA"/>
</dbReference>
<dbReference type="AlphaFoldDB" id="A0A0A8L586"/>
<dbReference type="Pfam" id="PF25823">
    <property type="entry name" value="Ams2-SPT21_N"/>
    <property type="match status" value="1"/>
</dbReference>
<dbReference type="OrthoDB" id="3199820at2759"/>
<feature type="region of interest" description="Disordered" evidence="1">
    <location>
        <begin position="319"/>
        <end position="374"/>
    </location>
</feature>
<name>A0A0A8L586_9SACH</name>
<feature type="compositionally biased region" description="Polar residues" evidence="1">
    <location>
        <begin position="208"/>
        <end position="228"/>
    </location>
</feature>
<organism evidence="3 4">
    <name type="scientific">Kluyveromyces dobzhanskii CBS 2104</name>
    <dbReference type="NCBI Taxonomy" id="1427455"/>
    <lineage>
        <taxon>Eukaryota</taxon>
        <taxon>Fungi</taxon>
        <taxon>Dikarya</taxon>
        <taxon>Ascomycota</taxon>
        <taxon>Saccharomycotina</taxon>
        <taxon>Saccharomycetes</taxon>
        <taxon>Saccharomycetales</taxon>
        <taxon>Saccharomycetaceae</taxon>
        <taxon>Kluyveromyces</taxon>
    </lineage>
</organism>
<feature type="compositionally biased region" description="Polar residues" evidence="1">
    <location>
        <begin position="333"/>
        <end position="347"/>
    </location>
</feature>
<dbReference type="Proteomes" id="UP000031516">
    <property type="component" value="Unassembled WGS sequence"/>
</dbReference>
<feature type="region of interest" description="Disordered" evidence="1">
    <location>
        <begin position="542"/>
        <end position="638"/>
    </location>
</feature>
<evidence type="ECO:0000259" key="2">
    <source>
        <dbReference type="Pfam" id="PF25823"/>
    </source>
</evidence>
<keyword evidence="4" id="KW-1185">Reference proteome</keyword>
<feature type="region of interest" description="Disordered" evidence="1">
    <location>
        <begin position="168"/>
        <end position="190"/>
    </location>
</feature>
<dbReference type="InterPro" id="IPR042403">
    <property type="entry name" value="Spt21/Ams2"/>
</dbReference>
<accession>A0A0A8L586</accession>
<gene>
    <name evidence="3" type="ORF">KLDO_g1556</name>
</gene>
<proteinExistence type="predicted"/>
<sequence>MSEQEQVYMTVKVLYTLDNDPSSFLSRSSVVVPVSVEQIPNPNNVNTSLKIGAIEVEKVLQQVCQSSPELFPAFDGQPVLDKSLQSVDFNVYVKDICEEDEPFVSLGLLSKLRHGDNSEQNYMIGRVCTNFASMLQRSTSQMNSFKGPASKDTLEIKIRFSKVMTRANSRRSSIGASNQPSGMATNAATPFTSSVPSPVVYAKASRIPSMNATRRPSVTSSNQPGITTHNKKKRDTNSMPAPKAVRTQSLPIWNNPGIPRNSIAHKIYMADRSKEQNQTPLDCKQEKKLTYQISSLQQDNSVSKFKVDDSISKRFDFMKKKSSTGKKGSTSGNASVNSKNSTSTTGGPHSKKQKKVQTGNSHHEPNDENIEMELRTPEIFNKENIPPVESNIEELLLDLGSSNEDWFQGLFQSPAKKTPNDINTFNTIPIDVDRTSPIDTLSMPLVDLEPNSDGPIQVTTGEQLKKLSLLPNMKKRKIELAEEVTPINDAIELDDEDADDEVIVEDDDATSIMLQFSTSPSIVQDASSSSKPTVPAILEEDEDEERQAQILEQQQQQQLHQQKNGTPGRKTGSSHVDSDDDFESKKRSTAMPSSPTAMFQYQLDEPSTESEQDFSNARQKLDEDSTPATQYGFSDEKN</sequence>
<dbReference type="PANTHER" id="PTHR39147">
    <property type="entry name" value="PROTEIN SPT21"/>
    <property type="match status" value="1"/>
</dbReference>
<feature type="region of interest" description="Disordered" evidence="1">
    <location>
        <begin position="206"/>
        <end position="259"/>
    </location>
</feature>
<dbReference type="GO" id="GO:0000183">
    <property type="term" value="P:rDNA heterochromatin formation"/>
    <property type="evidence" value="ECO:0007669"/>
    <property type="project" value="TreeGrafter"/>
</dbReference>
<dbReference type="InterPro" id="IPR057725">
    <property type="entry name" value="Ams2-SPT21_N"/>
</dbReference>
<evidence type="ECO:0000313" key="3">
    <source>
        <dbReference type="EMBL" id="CDO93254.1"/>
    </source>
</evidence>
<feature type="compositionally biased region" description="Basic and acidic residues" evidence="1">
    <location>
        <begin position="361"/>
        <end position="374"/>
    </location>
</feature>
<reference evidence="3 4" key="1">
    <citation type="submission" date="2014-03" db="EMBL/GenBank/DDBJ databases">
        <title>The genome of Kluyveromyces dobzhanskii.</title>
        <authorList>
            <person name="Nystedt B."/>
            <person name="Astrom S."/>
        </authorList>
    </citation>
    <scope>NUCLEOTIDE SEQUENCE [LARGE SCALE GENOMIC DNA]</scope>
    <source>
        <strain evidence="3 4">CBS 2104</strain>
    </source>
</reference>
<evidence type="ECO:0000313" key="4">
    <source>
        <dbReference type="Proteomes" id="UP000031516"/>
    </source>
</evidence>
<protein>
    <submittedName>
        <fullName evidence="3">WGS project CCBQ000000000 data, contig 00043</fullName>
    </submittedName>
</protein>
<comment type="caution">
    <text evidence="3">The sequence shown here is derived from an EMBL/GenBank/DDBJ whole genome shotgun (WGS) entry which is preliminary data.</text>
</comment>
<feature type="domain" description="Ams2/SPT21 N-terminal" evidence="2">
    <location>
        <begin position="8"/>
        <end position="162"/>
    </location>
</feature>
<dbReference type="PANTHER" id="PTHR39147:SF1">
    <property type="entry name" value="PROTEIN SPT21"/>
    <property type="match status" value="1"/>
</dbReference>
<evidence type="ECO:0000256" key="1">
    <source>
        <dbReference type="SAM" id="MobiDB-lite"/>
    </source>
</evidence>